<comment type="subcellular location">
    <subcellularLocation>
        <location evidence="1">Membrane</location>
        <topology evidence="1">Multi-pass membrane protein</topology>
    </subcellularLocation>
</comment>
<sequence length="698" mass="75174">MAAPEPPEPLGIEDPPGAPEPPGTPVPSETPDALDPLETLEPPDTPNTPGIAELPGATVPPTRRLRFPSNDINLTTVYSAPKLLDKNNDQEKAGGDDGDNSHKAAGEPDREPSGHNSWWESFRNWTADFRNDFGAADPKHDIQNLMGDIGIDLHTIHRVTKGMKSRKASFTSLIRPSFSSSRPELSGRTPSSSTVPTLGSSTSPSGLSSTSPSGAATPLHPRKFGVGVDAHDVAHALKKLRRKVIKSESPQAKYVMAKAELAHRRSLVLLMVYCFMAYGAPSHRMEYYVLALFKALDMDGRCNYTVGCTEICFINPIDPKDPMTRSAYTTLVKANGLDLGACETAFRVYKAVVHGQVTVEEASQTLADLMRSPCYYKPWTIVPCYGLSSALVCVWGFGGYWSDMPIAFILGTLVGVLQVICAAKNRLYSNVLEVTACLVTSFAARAFASIGGDQTYFCFASIAESSITTILPGYIVLCGSLELQSKSITAGSTRLFYAVIYSLLLGYGIDVGSQLWAVMYPHAPTSATCPRAQLVDPRWKILLVPIHLVVQSVLIRSRPHQIPIQVLIGSAAYTVNYFVLQHATAQVADTASAFVLGVLGHLWARFQRAFAFAAVVAGIMILVPSGLSAQGGLIGAITTPLFDTSTTSAEKVYQQNLYQSFSVGAQMIQVAVGLSVGIFISALVVYPMGKKNNALFSF</sequence>
<evidence type="ECO:0000256" key="4">
    <source>
        <dbReference type="ARBA" id="ARBA00023136"/>
    </source>
</evidence>
<feature type="transmembrane region" description="Helical" evidence="7">
    <location>
        <begin position="586"/>
        <end position="604"/>
    </location>
</feature>
<evidence type="ECO:0000256" key="2">
    <source>
        <dbReference type="ARBA" id="ARBA00022692"/>
    </source>
</evidence>
<name>A0A423VR86_9PEZI</name>
<feature type="compositionally biased region" description="Pro residues" evidence="6">
    <location>
        <begin position="16"/>
        <end position="25"/>
    </location>
</feature>
<accession>A0A423VR86</accession>
<feature type="domain" description="Threonine/Serine exporter ThrE" evidence="9">
    <location>
        <begin position="541"/>
        <end position="683"/>
    </location>
</feature>
<evidence type="ECO:0000313" key="10">
    <source>
        <dbReference type="EMBL" id="ROV93438.1"/>
    </source>
</evidence>
<evidence type="ECO:0000256" key="6">
    <source>
        <dbReference type="SAM" id="MobiDB-lite"/>
    </source>
</evidence>
<protein>
    <recommendedName>
        <fullName evidence="12">Threonine/serine exporter-like N-terminal domain-containing protein</fullName>
    </recommendedName>
</protein>
<gene>
    <name evidence="10" type="ORF">VPNG_09612</name>
</gene>
<feature type="transmembrane region" description="Helical" evidence="7">
    <location>
        <begin position="379"/>
        <end position="398"/>
    </location>
</feature>
<feature type="transmembrane region" description="Helical" evidence="7">
    <location>
        <begin position="611"/>
        <end position="637"/>
    </location>
</feature>
<feature type="transmembrane region" description="Helical" evidence="7">
    <location>
        <begin position="495"/>
        <end position="519"/>
    </location>
</feature>
<dbReference type="FunCoup" id="A0A423VR86">
    <property type="interactions" value="18"/>
</dbReference>
<dbReference type="Pfam" id="PF12821">
    <property type="entry name" value="ThrE_2"/>
    <property type="match status" value="1"/>
</dbReference>
<feature type="transmembrane region" description="Helical" evidence="7">
    <location>
        <begin position="454"/>
        <end position="483"/>
    </location>
</feature>
<evidence type="ECO:0000259" key="9">
    <source>
        <dbReference type="Pfam" id="PF12821"/>
    </source>
</evidence>
<organism evidence="10 11">
    <name type="scientific">Cytospora leucostoma</name>
    <dbReference type="NCBI Taxonomy" id="1230097"/>
    <lineage>
        <taxon>Eukaryota</taxon>
        <taxon>Fungi</taxon>
        <taxon>Dikarya</taxon>
        <taxon>Ascomycota</taxon>
        <taxon>Pezizomycotina</taxon>
        <taxon>Sordariomycetes</taxon>
        <taxon>Sordariomycetidae</taxon>
        <taxon>Diaporthales</taxon>
        <taxon>Cytosporaceae</taxon>
        <taxon>Cytospora</taxon>
    </lineage>
</organism>
<evidence type="ECO:0000259" key="8">
    <source>
        <dbReference type="Pfam" id="PF06738"/>
    </source>
</evidence>
<feature type="compositionally biased region" description="Low complexity" evidence="6">
    <location>
        <begin position="189"/>
        <end position="215"/>
    </location>
</feature>
<keyword evidence="3 7" id="KW-1133">Transmembrane helix</keyword>
<dbReference type="GO" id="GO:0022857">
    <property type="term" value="F:transmembrane transporter activity"/>
    <property type="evidence" value="ECO:0007669"/>
    <property type="project" value="InterPro"/>
</dbReference>
<dbReference type="InterPro" id="IPR024528">
    <property type="entry name" value="ThrE_2"/>
</dbReference>
<feature type="transmembrane region" description="Helical" evidence="7">
    <location>
        <begin position="657"/>
        <end position="686"/>
    </location>
</feature>
<feature type="region of interest" description="Disordered" evidence="6">
    <location>
        <begin position="177"/>
        <end position="215"/>
    </location>
</feature>
<proteinExistence type="inferred from homology"/>
<keyword evidence="2 7" id="KW-0812">Transmembrane</keyword>
<feature type="transmembrane region" description="Helical" evidence="7">
    <location>
        <begin position="404"/>
        <end position="423"/>
    </location>
</feature>
<dbReference type="InterPro" id="IPR010619">
    <property type="entry name" value="ThrE-like_N"/>
</dbReference>
<evidence type="ECO:0000256" key="5">
    <source>
        <dbReference type="ARBA" id="ARBA00034125"/>
    </source>
</evidence>
<comment type="caution">
    <text evidence="10">The sequence shown here is derived from an EMBL/GenBank/DDBJ whole genome shotgun (WGS) entry which is preliminary data.</text>
</comment>
<evidence type="ECO:0000256" key="7">
    <source>
        <dbReference type="SAM" id="Phobius"/>
    </source>
</evidence>
<dbReference type="Pfam" id="PF06738">
    <property type="entry name" value="ThrE"/>
    <property type="match status" value="1"/>
</dbReference>
<reference evidence="10 11" key="1">
    <citation type="submission" date="2015-09" db="EMBL/GenBank/DDBJ databases">
        <title>Host preference determinants of Valsa canker pathogens revealed by comparative genomics.</title>
        <authorList>
            <person name="Yin Z."/>
            <person name="Huang L."/>
        </authorList>
    </citation>
    <scope>NUCLEOTIDE SEQUENCE [LARGE SCALE GENOMIC DNA]</scope>
    <source>
        <strain evidence="10 11">SXYLt</strain>
    </source>
</reference>
<keyword evidence="11" id="KW-1185">Reference proteome</keyword>
<feature type="domain" description="Threonine/serine exporter-like N-terminal" evidence="8">
    <location>
        <begin position="275"/>
        <end position="515"/>
    </location>
</feature>
<dbReference type="GO" id="GO:0016020">
    <property type="term" value="C:membrane"/>
    <property type="evidence" value="ECO:0007669"/>
    <property type="project" value="UniProtKB-SubCell"/>
</dbReference>
<feature type="compositionally biased region" description="Basic and acidic residues" evidence="6">
    <location>
        <begin position="83"/>
        <end position="113"/>
    </location>
</feature>
<dbReference type="PANTHER" id="PTHR31082:SF4">
    <property type="entry name" value="PHEROMONE-REGULATED MEMBRANE PROTEIN 10"/>
    <property type="match status" value="1"/>
</dbReference>
<dbReference type="PANTHER" id="PTHR31082">
    <property type="entry name" value="PHEROMONE-REGULATED MEMBRANE PROTEIN 10"/>
    <property type="match status" value="1"/>
</dbReference>
<evidence type="ECO:0000313" key="11">
    <source>
        <dbReference type="Proteomes" id="UP000285146"/>
    </source>
</evidence>
<dbReference type="InterPro" id="IPR051361">
    <property type="entry name" value="ThrE/Ser_Exporter"/>
</dbReference>
<dbReference type="EMBL" id="LKEB01000080">
    <property type="protein sequence ID" value="ROV93438.1"/>
    <property type="molecule type" value="Genomic_DNA"/>
</dbReference>
<evidence type="ECO:0000256" key="3">
    <source>
        <dbReference type="ARBA" id="ARBA00022989"/>
    </source>
</evidence>
<keyword evidence="4 7" id="KW-0472">Membrane</keyword>
<dbReference type="OrthoDB" id="413008at2759"/>
<evidence type="ECO:0008006" key="12">
    <source>
        <dbReference type="Google" id="ProtNLM"/>
    </source>
</evidence>
<dbReference type="Proteomes" id="UP000285146">
    <property type="component" value="Unassembled WGS sequence"/>
</dbReference>
<dbReference type="InParanoid" id="A0A423VR86"/>
<evidence type="ECO:0000256" key="1">
    <source>
        <dbReference type="ARBA" id="ARBA00004141"/>
    </source>
</evidence>
<dbReference type="AlphaFoldDB" id="A0A423VR86"/>
<comment type="similarity">
    <text evidence="5">Belongs to the ThrE exporter (TC 2.A.79) family.</text>
</comment>
<feature type="region of interest" description="Disordered" evidence="6">
    <location>
        <begin position="1"/>
        <end position="117"/>
    </location>
</feature>